<dbReference type="InterPro" id="IPR036390">
    <property type="entry name" value="WH_DNA-bd_sf"/>
</dbReference>
<dbReference type="PANTHER" id="PTHR33154">
    <property type="entry name" value="TRANSCRIPTIONAL REGULATOR, ARSR FAMILY"/>
    <property type="match status" value="1"/>
</dbReference>
<accession>A0A417YNJ4</accession>
<evidence type="ECO:0000259" key="4">
    <source>
        <dbReference type="PROSITE" id="PS50987"/>
    </source>
</evidence>
<dbReference type="Gene3D" id="1.10.10.10">
    <property type="entry name" value="Winged helix-like DNA-binding domain superfamily/Winged helix DNA-binding domain"/>
    <property type="match status" value="1"/>
</dbReference>
<evidence type="ECO:0000313" key="5">
    <source>
        <dbReference type="EMBL" id="RHW35296.1"/>
    </source>
</evidence>
<dbReference type="CDD" id="cd00090">
    <property type="entry name" value="HTH_ARSR"/>
    <property type="match status" value="1"/>
</dbReference>
<dbReference type="GO" id="GO:0003700">
    <property type="term" value="F:DNA-binding transcription factor activity"/>
    <property type="evidence" value="ECO:0007669"/>
    <property type="project" value="InterPro"/>
</dbReference>
<dbReference type="AlphaFoldDB" id="A0A417YNJ4"/>
<dbReference type="RefSeq" id="WP_118888441.1">
    <property type="nucleotide sequence ID" value="NZ_PHUT01000001.1"/>
</dbReference>
<dbReference type="InterPro" id="IPR051081">
    <property type="entry name" value="HTH_MetalResp_TranReg"/>
</dbReference>
<dbReference type="OrthoDB" id="2646147at2"/>
<keyword evidence="6" id="KW-1185">Reference proteome</keyword>
<keyword evidence="2" id="KW-0238">DNA-binding</keyword>
<dbReference type="EMBL" id="QWEH01000001">
    <property type="protein sequence ID" value="RHW35296.1"/>
    <property type="molecule type" value="Genomic_DNA"/>
</dbReference>
<dbReference type="InterPro" id="IPR001845">
    <property type="entry name" value="HTH_ArsR_DNA-bd_dom"/>
</dbReference>
<evidence type="ECO:0000256" key="3">
    <source>
        <dbReference type="ARBA" id="ARBA00023163"/>
    </source>
</evidence>
<dbReference type="SUPFAM" id="SSF46785">
    <property type="entry name" value="Winged helix' DNA-binding domain"/>
    <property type="match status" value="1"/>
</dbReference>
<evidence type="ECO:0000256" key="2">
    <source>
        <dbReference type="ARBA" id="ARBA00023125"/>
    </source>
</evidence>
<feature type="domain" description="HTH arsR-type" evidence="4">
    <location>
        <begin position="259"/>
        <end position="348"/>
    </location>
</feature>
<dbReference type="PRINTS" id="PR00778">
    <property type="entry name" value="HTHARSR"/>
</dbReference>
<dbReference type="PANTHER" id="PTHR33154:SF18">
    <property type="entry name" value="ARSENICAL RESISTANCE OPERON REPRESSOR"/>
    <property type="match status" value="1"/>
</dbReference>
<comment type="caution">
    <text evidence="5">The sequence shown here is derived from an EMBL/GenBank/DDBJ whole genome shotgun (WGS) entry which is preliminary data.</text>
</comment>
<evidence type="ECO:0000313" key="6">
    <source>
        <dbReference type="Proteomes" id="UP000285456"/>
    </source>
</evidence>
<gene>
    <name evidence="5" type="ORF">D1B32_01370</name>
</gene>
<dbReference type="Pfam" id="PF01022">
    <property type="entry name" value="HTH_5"/>
    <property type="match status" value="1"/>
</dbReference>
<proteinExistence type="predicted"/>
<dbReference type="GO" id="GO:0003677">
    <property type="term" value="F:DNA binding"/>
    <property type="evidence" value="ECO:0007669"/>
    <property type="project" value="UniProtKB-KW"/>
</dbReference>
<keyword evidence="3" id="KW-0804">Transcription</keyword>
<reference evidence="5 6" key="1">
    <citation type="journal article" date="2007" name="Int. J. Syst. Evol. Microbiol.">
        <title>Oceanobacillus profundus sp. nov., isolated from a deep-sea sediment core.</title>
        <authorList>
            <person name="Kim Y.G."/>
            <person name="Choi D.H."/>
            <person name="Hyun S."/>
            <person name="Cho B.C."/>
        </authorList>
    </citation>
    <scope>NUCLEOTIDE SEQUENCE [LARGE SCALE GENOMIC DNA]</scope>
    <source>
        <strain evidence="5 6">DSM 18246</strain>
    </source>
</reference>
<organism evidence="5 6">
    <name type="scientific">Oceanobacillus profundus</name>
    <dbReference type="NCBI Taxonomy" id="372463"/>
    <lineage>
        <taxon>Bacteria</taxon>
        <taxon>Bacillati</taxon>
        <taxon>Bacillota</taxon>
        <taxon>Bacilli</taxon>
        <taxon>Bacillales</taxon>
        <taxon>Bacillaceae</taxon>
        <taxon>Oceanobacillus</taxon>
    </lineage>
</organism>
<keyword evidence="1" id="KW-0805">Transcription regulation</keyword>
<dbReference type="InterPro" id="IPR036388">
    <property type="entry name" value="WH-like_DNA-bd_sf"/>
</dbReference>
<dbReference type="SMART" id="SM00418">
    <property type="entry name" value="HTH_ARSR"/>
    <property type="match status" value="1"/>
</dbReference>
<dbReference type="InterPro" id="IPR011991">
    <property type="entry name" value="ArsR-like_HTH"/>
</dbReference>
<dbReference type="Proteomes" id="UP000285456">
    <property type="component" value="Unassembled WGS sequence"/>
</dbReference>
<evidence type="ECO:0000256" key="1">
    <source>
        <dbReference type="ARBA" id="ARBA00023015"/>
    </source>
</evidence>
<sequence length="348" mass="40680">MDVISATVKKRETYSVHIKYSPLWECALGIAAITNTALIDSLEKSISYWKEMRESLSHRLREHLEYVEKNNTWKALLQLLHQKDFTTLQEFTSYIEMLSEKRLKFICLPFVGDAYQALRERAASREKEAIEALQSLTAANPFFPEYIAFISNMEQMQLKKHLVEVMTDWYKQVIENDPEQLEKILQADVAAKKKMEVKMDPEEFVEWATAGITYLPEPSVHHVLLIPHVTYRPWNIVADLEDTKVFYYPVANESISPDDRYLPNDFLLLKYKALGDEARLRIIKLLFERNRTLQEITERMGMGKSTIHHHLKILRAAQLVEMKDTKYALKTKAIDSLTKELALYLHQE</sequence>
<dbReference type="PROSITE" id="PS50987">
    <property type="entry name" value="HTH_ARSR_2"/>
    <property type="match status" value="1"/>
</dbReference>
<name>A0A417YNJ4_9BACI</name>
<protein>
    <submittedName>
        <fullName evidence="5">ArsR family transcriptional regulator</fullName>
    </submittedName>
</protein>